<evidence type="ECO:0000313" key="2">
    <source>
        <dbReference type="Proteomes" id="UP000256304"/>
    </source>
</evidence>
<dbReference type="GO" id="GO:0043937">
    <property type="term" value="P:regulation of sporulation"/>
    <property type="evidence" value="ECO:0007669"/>
    <property type="project" value="InterPro"/>
</dbReference>
<dbReference type="InterPro" id="IPR037208">
    <property type="entry name" value="Spo0E-like_sf"/>
</dbReference>
<dbReference type="AlphaFoldDB" id="A0A3D9QWV8"/>
<dbReference type="SUPFAM" id="SSF140500">
    <property type="entry name" value="BAS1536-like"/>
    <property type="match status" value="1"/>
</dbReference>
<dbReference type="InterPro" id="IPR036638">
    <property type="entry name" value="HLH_DNA-bd_sf"/>
</dbReference>
<dbReference type="RefSeq" id="WP_116190943.1">
    <property type="nucleotide sequence ID" value="NZ_QTTN01000028.1"/>
</dbReference>
<reference evidence="1 2" key="1">
    <citation type="submission" date="2018-08" db="EMBL/GenBank/DDBJ databases">
        <title>Genomic Encyclopedia of Type Strains, Phase III (KMG-III): the genomes of soil and plant-associated and newly described type strains.</title>
        <authorList>
            <person name="Whitman W."/>
        </authorList>
    </citation>
    <scope>NUCLEOTIDE SEQUENCE [LARGE SCALE GENOMIC DNA]</scope>
    <source>
        <strain evidence="1 2">CGMCC 1.10966</strain>
    </source>
</reference>
<dbReference type="GO" id="GO:0046983">
    <property type="term" value="F:protein dimerization activity"/>
    <property type="evidence" value="ECO:0007669"/>
    <property type="project" value="InterPro"/>
</dbReference>
<comment type="caution">
    <text evidence="1">The sequence shown here is derived from an EMBL/GenBank/DDBJ whole genome shotgun (WGS) entry which is preliminary data.</text>
</comment>
<keyword evidence="2" id="KW-1185">Reference proteome</keyword>
<dbReference type="EMBL" id="QTTN01000028">
    <property type="protein sequence ID" value="REE70591.1"/>
    <property type="molecule type" value="Genomic_DNA"/>
</dbReference>
<dbReference type="Pfam" id="PF09388">
    <property type="entry name" value="SpoOE-like"/>
    <property type="match status" value="1"/>
</dbReference>
<dbReference type="OrthoDB" id="2639794at2"/>
<name>A0A3D9QWV8_9BACL</name>
<organism evidence="1 2">
    <name type="scientific">Paenibacillus taihuensis</name>
    <dbReference type="NCBI Taxonomy" id="1156355"/>
    <lineage>
        <taxon>Bacteria</taxon>
        <taxon>Bacillati</taxon>
        <taxon>Bacillota</taxon>
        <taxon>Bacilli</taxon>
        <taxon>Bacillales</taxon>
        <taxon>Paenibacillaceae</taxon>
        <taxon>Paenibacillus</taxon>
    </lineage>
</organism>
<dbReference type="Gene3D" id="4.10.280.10">
    <property type="entry name" value="Helix-loop-helix DNA-binding domain"/>
    <property type="match status" value="1"/>
</dbReference>
<gene>
    <name evidence="1" type="ORF">A8990_1282</name>
</gene>
<sequence length="56" mass="6575">MENQNQRLERLRTQLVSAALTKETFLHPDVILLSQALDQLIVKVQREKYKRVAGQR</sequence>
<dbReference type="Proteomes" id="UP000256304">
    <property type="component" value="Unassembled WGS sequence"/>
</dbReference>
<protein>
    <submittedName>
        <fullName evidence="1">Spo0E like sporulation regulatory protein</fullName>
    </submittedName>
</protein>
<proteinExistence type="predicted"/>
<accession>A0A3D9QWV8</accession>
<evidence type="ECO:0000313" key="1">
    <source>
        <dbReference type="EMBL" id="REE70591.1"/>
    </source>
</evidence>
<dbReference type="InterPro" id="IPR018540">
    <property type="entry name" value="Spo0E-like"/>
</dbReference>